<proteinExistence type="predicted"/>
<dbReference type="EMBL" id="JASCZI010152542">
    <property type="protein sequence ID" value="MED6176308.1"/>
    <property type="molecule type" value="Genomic_DNA"/>
</dbReference>
<keyword evidence="3" id="KW-1185">Reference proteome</keyword>
<evidence type="ECO:0000313" key="3">
    <source>
        <dbReference type="Proteomes" id="UP001341840"/>
    </source>
</evidence>
<evidence type="ECO:0000256" key="1">
    <source>
        <dbReference type="SAM" id="MobiDB-lite"/>
    </source>
</evidence>
<evidence type="ECO:0000313" key="2">
    <source>
        <dbReference type="EMBL" id="MED6176308.1"/>
    </source>
</evidence>
<gene>
    <name evidence="2" type="ORF">PIB30_086890</name>
</gene>
<sequence length="132" mass="14437">QFVLIEPGDGLTMLHCILCLLERNHMAADRRNTRSAPVESDPPLNTPTFVAAMNSMAIAMRDSTTAMRESTAATHRAMEQLERQNRNNGNGRGDEYTDNGIGGQDRPMTLATFLKVNPPSFSGTTIVTKADD</sequence>
<comment type="caution">
    <text evidence="2">The sequence shown here is derived from an EMBL/GenBank/DDBJ whole genome shotgun (WGS) entry which is preliminary data.</text>
</comment>
<organism evidence="2 3">
    <name type="scientific">Stylosanthes scabra</name>
    <dbReference type="NCBI Taxonomy" id="79078"/>
    <lineage>
        <taxon>Eukaryota</taxon>
        <taxon>Viridiplantae</taxon>
        <taxon>Streptophyta</taxon>
        <taxon>Embryophyta</taxon>
        <taxon>Tracheophyta</taxon>
        <taxon>Spermatophyta</taxon>
        <taxon>Magnoliopsida</taxon>
        <taxon>eudicotyledons</taxon>
        <taxon>Gunneridae</taxon>
        <taxon>Pentapetalae</taxon>
        <taxon>rosids</taxon>
        <taxon>fabids</taxon>
        <taxon>Fabales</taxon>
        <taxon>Fabaceae</taxon>
        <taxon>Papilionoideae</taxon>
        <taxon>50 kb inversion clade</taxon>
        <taxon>dalbergioids sensu lato</taxon>
        <taxon>Dalbergieae</taxon>
        <taxon>Pterocarpus clade</taxon>
        <taxon>Stylosanthes</taxon>
    </lineage>
</organism>
<dbReference type="Proteomes" id="UP001341840">
    <property type="component" value="Unassembled WGS sequence"/>
</dbReference>
<accession>A0ABU6VUF9</accession>
<reference evidence="2 3" key="1">
    <citation type="journal article" date="2023" name="Plants (Basel)">
        <title>Bridging the Gap: Combining Genomics and Transcriptomics Approaches to Understand Stylosanthes scabra, an Orphan Legume from the Brazilian Caatinga.</title>
        <authorList>
            <person name="Ferreira-Neto J.R.C."/>
            <person name="da Silva M.D."/>
            <person name="Binneck E."/>
            <person name="de Melo N.F."/>
            <person name="da Silva R.H."/>
            <person name="de Melo A.L.T.M."/>
            <person name="Pandolfi V."/>
            <person name="Bustamante F.O."/>
            <person name="Brasileiro-Vidal A.C."/>
            <person name="Benko-Iseppon A.M."/>
        </authorList>
    </citation>
    <scope>NUCLEOTIDE SEQUENCE [LARGE SCALE GENOMIC DNA]</scope>
    <source>
        <tissue evidence="2">Leaves</tissue>
    </source>
</reference>
<protein>
    <submittedName>
        <fullName evidence="2">Uncharacterized protein</fullName>
    </submittedName>
</protein>
<feature type="region of interest" description="Disordered" evidence="1">
    <location>
        <begin position="79"/>
        <end position="104"/>
    </location>
</feature>
<feature type="non-terminal residue" evidence="2">
    <location>
        <position position="1"/>
    </location>
</feature>
<name>A0ABU6VUF9_9FABA</name>